<dbReference type="EMBL" id="JBHRTB010000010">
    <property type="protein sequence ID" value="MFC3144814.1"/>
    <property type="molecule type" value="Genomic_DNA"/>
</dbReference>
<comment type="caution">
    <text evidence="2">The sequence shown here is derived from an EMBL/GenBank/DDBJ whole genome shotgun (WGS) entry which is preliminary data.</text>
</comment>
<evidence type="ECO:0000313" key="2">
    <source>
        <dbReference type="EMBL" id="MFC3144814.1"/>
    </source>
</evidence>
<accession>A0ABV7GT46</accession>
<sequence length="281" mass="30497">MRGARALTMLTDTDLARYCARLGLDTLPPATPEGLARLQSAQLGSLPFEGIEPFLGHTPSLAPSDIAAKILHRGRGGYCYELNTLFGAAMTAAGFDARRALARVLQRNPEPGARSHLAWIVRIGDSRWLADTGFGGPGARTPIEIRPGEQAAANGTYRMTRNETLGEDVLERLTPDGWQKLYSFDGASVTDAEVEAANHVAATWRNSVFPWNLMVAGFDGDTRIGVFNRNLTEETPDALSRHDIADAAALGRVFDRIGLKAAPDLLDRVWQRLENPLPVPA</sequence>
<reference evidence="3" key="1">
    <citation type="journal article" date="2019" name="Int. J. Syst. Evol. Microbiol.">
        <title>The Global Catalogue of Microorganisms (GCM) 10K type strain sequencing project: providing services to taxonomists for standard genome sequencing and annotation.</title>
        <authorList>
            <consortium name="The Broad Institute Genomics Platform"/>
            <consortium name="The Broad Institute Genome Sequencing Center for Infectious Disease"/>
            <person name="Wu L."/>
            <person name="Ma J."/>
        </authorList>
    </citation>
    <scope>NUCLEOTIDE SEQUENCE [LARGE SCALE GENOMIC DNA]</scope>
    <source>
        <strain evidence="3">KCTC 52366</strain>
    </source>
</reference>
<dbReference type="InterPro" id="IPR038765">
    <property type="entry name" value="Papain-like_cys_pep_sf"/>
</dbReference>
<organism evidence="2 3">
    <name type="scientific">Psychromarinibacter halotolerans</name>
    <dbReference type="NCBI Taxonomy" id="1775175"/>
    <lineage>
        <taxon>Bacteria</taxon>
        <taxon>Pseudomonadati</taxon>
        <taxon>Pseudomonadota</taxon>
        <taxon>Alphaproteobacteria</taxon>
        <taxon>Rhodobacterales</taxon>
        <taxon>Paracoccaceae</taxon>
        <taxon>Psychromarinibacter</taxon>
    </lineage>
</organism>
<dbReference type="PANTHER" id="PTHR11786">
    <property type="entry name" value="N-HYDROXYARYLAMINE O-ACETYLTRANSFERASE"/>
    <property type="match status" value="1"/>
</dbReference>
<proteinExistence type="inferred from homology"/>
<protein>
    <submittedName>
        <fullName evidence="2">Arylamine N-acetyltransferase</fullName>
    </submittedName>
</protein>
<evidence type="ECO:0000256" key="1">
    <source>
        <dbReference type="ARBA" id="ARBA00006547"/>
    </source>
</evidence>
<dbReference type="PANTHER" id="PTHR11786:SF0">
    <property type="entry name" value="ARYLAMINE N-ACETYLTRANSFERASE 4-RELATED"/>
    <property type="match status" value="1"/>
</dbReference>
<dbReference type="RefSeq" id="WP_275634382.1">
    <property type="nucleotide sequence ID" value="NZ_JARGYD010000009.1"/>
</dbReference>
<gene>
    <name evidence="2" type="ORF">ACFOGP_18985</name>
</gene>
<comment type="similarity">
    <text evidence="1">Belongs to the arylamine N-acetyltransferase family.</text>
</comment>
<dbReference type="Proteomes" id="UP001595632">
    <property type="component" value="Unassembled WGS sequence"/>
</dbReference>
<keyword evidence="3" id="KW-1185">Reference proteome</keyword>
<dbReference type="Gene3D" id="3.30.2140.10">
    <property type="entry name" value="Arylamine N-acetyltransferase"/>
    <property type="match status" value="1"/>
</dbReference>
<name>A0ABV7GT46_9RHOB</name>
<dbReference type="Gene3D" id="2.40.128.150">
    <property type="entry name" value="Cysteine proteinases"/>
    <property type="match status" value="1"/>
</dbReference>
<evidence type="ECO:0000313" key="3">
    <source>
        <dbReference type="Proteomes" id="UP001595632"/>
    </source>
</evidence>
<dbReference type="Pfam" id="PF00797">
    <property type="entry name" value="Acetyltransf_2"/>
    <property type="match status" value="1"/>
</dbReference>
<dbReference type="InterPro" id="IPR001447">
    <property type="entry name" value="Arylamine_N-AcTrfase"/>
</dbReference>
<dbReference type="SUPFAM" id="SSF54001">
    <property type="entry name" value="Cysteine proteinases"/>
    <property type="match status" value="1"/>
</dbReference>